<evidence type="ECO:0000256" key="1">
    <source>
        <dbReference type="SAM" id="Phobius"/>
    </source>
</evidence>
<reference evidence="4 5" key="1">
    <citation type="journal article" date="2014" name="PLoS Genet.">
        <title>Phylogenetically driven sequencing of extremely halophilic archaea reveals strategies for static and dynamic osmo-response.</title>
        <authorList>
            <person name="Becker E.A."/>
            <person name="Seitzer P.M."/>
            <person name="Tritt A."/>
            <person name="Larsen D."/>
            <person name="Krusor M."/>
            <person name="Yao A.I."/>
            <person name="Wu D."/>
            <person name="Madern D."/>
            <person name="Eisen J.A."/>
            <person name="Darling A.E."/>
            <person name="Facciotti M.T."/>
        </authorList>
    </citation>
    <scope>NUCLEOTIDE SEQUENCE [LARGE SCALE GENOMIC DNA]</scope>
    <source>
        <strain evidence="4 5">DSM 11551</strain>
    </source>
</reference>
<evidence type="ECO:0000259" key="3">
    <source>
        <dbReference type="Pfam" id="PF01882"/>
    </source>
</evidence>
<sequence>MMSDTRRPILNLGIVSSLVGFLLIVFPTLGSVVELTGTVRAIPFVIIGLAAIGLAGRYLRAEMTGQSTTRKCHTGRSEYPRPANRPKYAYPGEPLVRRLAEISWTDRREEEPTNRLDLRADVRGLAVTVLSQTENWTRTESETRLEEGGWTDDARAAAFFTDDIVPSLSVRQQLQSILGAEPPFARRARHAIAELASQYDETDVSPSLTERPNGRDRGRTVTTRQYWPSHTSETSRTTKSGRTRWVTTAALVAGGAGIVTLQPALFLLALFGIAVAGYGHLSTPPSGNVEITRTISDPNPEPQQEIDVTVTIQNTSESTLTDLRVIDGVPAGLTVTDGVPRFTTALRPGNEATFTYTVRGVGGSHAFDPALVITRDAIGIHKRETLVEGDSTAISCQRLENPVRQLQLRSQWTNHPGRIQSPVEGPGIEFHSVREYRSGDPLSRVDWNRKAKTGELTTIDFRESRLAKVMIVVDTRPEAYLTPTEECDRPIIRRSLTAARKITTHFSSERIPVGITALSPHSCWLPPKAGDVHRVRIHNALDEDPAFSWERPKDGIEISTAIEAFRQRACHDTQVILLSPLCDDGSKRVAERLDANGYAVTVLSPDPTALTDSTPDCALGYASVMRHFRLRKLRNGGIPVSDLTSDLSVAEVLARAS</sequence>
<keyword evidence="1" id="KW-0812">Transmembrane</keyword>
<protein>
    <recommendedName>
        <fullName evidence="6">DUF58 domain-containing protein</fullName>
    </recommendedName>
</protein>
<evidence type="ECO:0000313" key="5">
    <source>
        <dbReference type="Proteomes" id="UP000011585"/>
    </source>
</evidence>
<comment type="caution">
    <text evidence="4">The sequence shown here is derived from an EMBL/GenBank/DDBJ whole genome shotgun (WGS) entry which is preliminary data.</text>
</comment>
<dbReference type="Pfam" id="PF01345">
    <property type="entry name" value="DUF11"/>
    <property type="match status" value="1"/>
</dbReference>
<dbReference type="EMBL" id="AOHT01000006">
    <property type="protein sequence ID" value="ELY31206.1"/>
    <property type="molecule type" value="Genomic_DNA"/>
</dbReference>
<organism evidence="4 5">
    <name type="scientific">Halogeometricum borinquense (strain ATCC 700274 / DSM 11551 / JCM 10706 / KCTC 4070 / PR3)</name>
    <dbReference type="NCBI Taxonomy" id="469382"/>
    <lineage>
        <taxon>Archaea</taxon>
        <taxon>Methanobacteriati</taxon>
        <taxon>Methanobacteriota</taxon>
        <taxon>Stenosarchaea group</taxon>
        <taxon>Halobacteria</taxon>
        <taxon>Halobacteriales</taxon>
        <taxon>Haloferacaceae</taxon>
        <taxon>Halogeometricum</taxon>
    </lineage>
</organism>
<feature type="transmembrane region" description="Helical" evidence="1">
    <location>
        <begin position="245"/>
        <end position="278"/>
    </location>
</feature>
<gene>
    <name evidence="4" type="ORF">C499_01980</name>
</gene>
<dbReference type="Proteomes" id="UP000011585">
    <property type="component" value="Unassembled WGS sequence"/>
</dbReference>
<name>L9V2F9_HALBP</name>
<dbReference type="InterPro" id="IPR055693">
    <property type="entry name" value="DUF7269"/>
</dbReference>
<dbReference type="Pfam" id="PF23933">
    <property type="entry name" value="DUF7269"/>
    <property type="match status" value="1"/>
</dbReference>
<proteinExistence type="predicted"/>
<keyword evidence="1" id="KW-0472">Membrane</keyword>
<dbReference type="InterPro" id="IPR002881">
    <property type="entry name" value="DUF58"/>
</dbReference>
<feature type="transmembrane region" description="Helical" evidence="1">
    <location>
        <begin position="41"/>
        <end position="59"/>
    </location>
</feature>
<feature type="domain" description="DUF58" evidence="3">
    <location>
        <begin position="432"/>
        <end position="600"/>
    </location>
</feature>
<dbReference type="PATRIC" id="fig|469382.19.peg.387"/>
<evidence type="ECO:0000259" key="2">
    <source>
        <dbReference type="Pfam" id="PF01345"/>
    </source>
</evidence>
<accession>L9V2F9</accession>
<evidence type="ECO:0008006" key="6">
    <source>
        <dbReference type="Google" id="ProtNLM"/>
    </source>
</evidence>
<feature type="domain" description="DUF11" evidence="2">
    <location>
        <begin position="289"/>
        <end position="340"/>
    </location>
</feature>
<dbReference type="AlphaFoldDB" id="L9V2F9"/>
<dbReference type="Pfam" id="PF01882">
    <property type="entry name" value="DUF58"/>
    <property type="match status" value="1"/>
</dbReference>
<evidence type="ECO:0000313" key="4">
    <source>
        <dbReference type="EMBL" id="ELY31206.1"/>
    </source>
</evidence>
<feature type="transmembrane region" description="Helical" evidence="1">
    <location>
        <begin position="9"/>
        <end position="29"/>
    </location>
</feature>
<dbReference type="PANTHER" id="PTHR33608:SF6">
    <property type="entry name" value="BLL2464 PROTEIN"/>
    <property type="match status" value="1"/>
</dbReference>
<keyword evidence="1" id="KW-1133">Transmembrane helix</keyword>
<dbReference type="InterPro" id="IPR001434">
    <property type="entry name" value="OmcB-like_DUF11"/>
</dbReference>
<dbReference type="PANTHER" id="PTHR33608">
    <property type="entry name" value="BLL2464 PROTEIN"/>
    <property type="match status" value="1"/>
</dbReference>